<evidence type="ECO:0000256" key="16">
    <source>
        <dbReference type="RuleBase" id="RU003357"/>
    </source>
</evidence>
<evidence type="ECO:0000313" key="21">
    <source>
        <dbReference type="Proteomes" id="UP000199391"/>
    </source>
</evidence>
<evidence type="ECO:0000256" key="7">
    <source>
        <dbReference type="ARBA" id="ARBA00022729"/>
    </source>
</evidence>
<evidence type="ECO:0000256" key="8">
    <source>
        <dbReference type="ARBA" id="ARBA00023004"/>
    </source>
</evidence>
<name>A0A1I7JE01_9BURK</name>
<keyword evidence="5" id="KW-0410">Iron transport</keyword>
<evidence type="ECO:0000256" key="9">
    <source>
        <dbReference type="ARBA" id="ARBA00023065"/>
    </source>
</evidence>
<dbReference type="CDD" id="cd01347">
    <property type="entry name" value="ligand_gated_channel"/>
    <property type="match status" value="1"/>
</dbReference>
<evidence type="ECO:0000256" key="6">
    <source>
        <dbReference type="ARBA" id="ARBA00022692"/>
    </source>
</evidence>
<organism evidence="20 21">
    <name type="scientific">Pseudoduganella namucuonensis</name>
    <dbReference type="NCBI Taxonomy" id="1035707"/>
    <lineage>
        <taxon>Bacteria</taxon>
        <taxon>Pseudomonadati</taxon>
        <taxon>Pseudomonadota</taxon>
        <taxon>Betaproteobacteria</taxon>
        <taxon>Burkholderiales</taxon>
        <taxon>Oxalobacteraceae</taxon>
        <taxon>Telluria group</taxon>
        <taxon>Pseudoduganella</taxon>
    </lineage>
</organism>
<dbReference type="NCBIfam" id="TIGR01783">
    <property type="entry name" value="TonB-siderophor"/>
    <property type="match status" value="1"/>
</dbReference>
<dbReference type="Gene3D" id="2.40.170.20">
    <property type="entry name" value="TonB-dependent receptor, beta-barrel domain"/>
    <property type="match status" value="1"/>
</dbReference>
<feature type="domain" description="TonB-dependent receptor-like beta-barrel" evidence="18">
    <location>
        <begin position="230"/>
        <end position="667"/>
    </location>
</feature>
<dbReference type="STRING" id="1035707.SAMN05216552_101139"/>
<dbReference type="PROSITE" id="PS01156">
    <property type="entry name" value="TONB_DEPENDENT_REC_2"/>
    <property type="match status" value="1"/>
</dbReference>
<dbReference type="Pfam" id="PF07715">
    <property type="entry name" value="Plug"/>
    <property type="match status" value="1"/>
</dbReference>
<dbReference type="OrthoDB" id="9790771at2"/>
<comment type="similarity">
    <text evidence="2 14 16">Belongs to the TonB-dependent receptor family.</text>
</comment>
<keyword evidence="3 14" id="KW-0813">Transport</keyword>
<dbReference type="GO" id="GO:0015344">
    <property type="term" value="F:siderophore uptake transmembrane transporter activity"/>
    <property type="evidence" value="ECO:0007669"/>
    <property type="project" value="TreeGrafter"/>
</dbReference>
<evidence type="ECO:0000256" key="12">
    <source>
        <dbReference type="ARBA" id="ARBA00023170"/>
    </source>
</evidence>
<feature type="short sequence motif" description="TonB C-terminal box" evidence="15">
    <location>
        <begin position="683"/>
        <end position="700"/>
    </location>
</feature>
<proteinExistence type="inferred from homology"/>
<evidence type="ECO:0000256" key="5">
    <source>
        <dbReference type="ARBA" id="ARBA00022496"/>
    </source>
</evidence>
<keyword evidence="7 17" id="KW-0732">Signal</keyword>
<comment type="subcellular location">
    <subcellularLocation>
        <location evidence="1 14">Cell outer membrane</location>
        <topology evidence="1 14">Multi-pass membrane protein</topology>
    </subcellularLocation>
</comment>
<evidence type="ECO:0000256" key="17">
    <source>
        <dbReference type="SAM" id="SignalP"/>
    </source>
</evidence>
<dbReference type="InterPro" id="IPR036942">
    <property type="entry name" value="Beta-barrel_TonB_sf"/>
</dbReference>
<dbReference type="GO" id="GO:0038023">
    <property type="term" value="F:signaling receptor activity"/>
    <property type="evidence" value="ECO:0007669"/>
    <property type="project" value="InterPro"/>
</dbReference>
<keyword evidence="6 14" id="KW-0812">Transmembrane</keyword>
<evidence type="ECO:0000313" key="20">
    <source>
        <dbReference type="EMBL" id="SFU83397.1"/>
    </source>
</evidence>
<evidence type="ECO:0000256" key="13">
    <source>
        <dbReference type="ARBA" id="ARBA00023237"/>
    </source>
</evidence>
<dbReference type="InterPro" id="IPR037066">
    <property type="entry name" value="Plug_dom_sf"/>
</dbReference>
<dbReference type="InterPro" id="IPR010105">
    <property type="entry name" value="TonB_sidphr_rcpt"/>
</dbReference>
<keyword evidence="10 16" id="KW-0798">TonB box</keyword>
<dbReference type="GO" id="GO:0009279">
    <property type="term" value="C:cell outer membrane"/>
    <property type="evidence" value="ECO:0007669"/>
    <property type="project" value="UniProtKB-SubCell"/>
</dbReference>
<evidence type="ECO:0000256" key="2">
    <source>
        <dbReference type="ARBA" id="ARBA00009810"/>
    </source>
</evidence>
<feature type="chain" id="PRO_5011471052" evidence="17">
    <location>
        <begin position="23"/>
        <end position="700"/>
    </location>
</feature>
<reference evidence="21" key="1">
    <citation type="submission" date="2016-10" db="EMBL/GenBank/DDBJ databases">
        <authorList>
            <person name="Varghese N."/>
            <person name="Submissions S."/>
        </authorList>
    </citation>
    <scope>NUCLEOTIDE SEQUENCE [LARGE SCALE GENOMIC DNA]</scope>
    <source>
        <strain evidence="21">CGMCC 1.11014</strain>
    </source>
</reference>
<evidence type="ECO:0000259" key="18">
    <source>
        <dbReference type="Pfam" id="PF00593"/>
    </source>
</evidence>
<evidence type="ECO:0000256" key="1">
    <source>
        <dbReference type="ARBA" id="ARBA00004571"/>
    </source>
</evidence>
<keyword evidence="11 14" id="KW-0472">Membrane</keyword>
<sequence>MKLKKLPLALALALTVPAPALYAQSTAQADASLPMVTVSANGDAGYNPPTATGATKIEAPLRDIPQTVNVIPQALLRDQDTLSLQDALKAVPGVGMSTGDGQRDQVTIRGFSAIADQFIDGLRDDALYYRDLSNIEQIEVIKGPASVLYGRGSSGGMINRVTKKPGADVSEVTLRAGSWGQKRGEFDLARRHADSGVAWRVTGAVEDADSYRDQQFLEREALAPSVQFKLGANTSLLLQAEYLHDKRLTDFGLPSYQGRPVDVAPSTYYGAANARDFDFSEARVKALGFTLEHRFNDKLSLRNAFRHYDYKLDRNNTLVGSVNEAAQTVSLTRGNVLRNEDCWFNQTELTQNLDLAGMRHQLLYGLEFGAQDKDQVVRSQANAATVSLFNPIAPVVPFTAAGNPTANNLGVFTVASAYVQDLVTLAANWKALAGVRYDHFEQENRERRAGQSSLTRTDVAWSPRAGLVYQPTAEQSYYASFSRSFQPSGETFTLAASNADLAPEVTKNKEVGAKFDLLGGKAAAGVSLFRLERTNMKATDPATSRVISMGTQRTDGLELTFTGDLGQGWKAWSGYSWLDGRMVASIARDDGQAVQGKRPTLTPEHSANAWLSKELTANVGVGAGVNYVGDRFANPGNTVTLAGYTTADAMVYYRTKSLDLQLNVLNLFDRGYIVSGHGSSKHLMLPGAPRAFRVTARYRF</sequence>
<feature type="signal peptide" evidence="17">
    <location>
        <begin position="1"/>
        <end position="22"/>
    </location>
</feature>
<dbReference type="RefSeq" id="WP_093556087.1">
    <property type="nucleotide sequence ID" value="NZ_FPBO01000011.1"/>
</dbReference>
<dbReference type="Gene3D" id="2.170.130.10">
    <property type="entry name" value="TonB-dependent receptor, plug domain"/>
    <property type="match status" value="1"/>
</dbReference>
<keyword evidence="4 14" id="KW-1134">Transmembrane beta strand</keyword>
<dbReference type="InterPro" id="IPR012910">
    <property type="entry name" value="Plug_dom"/>
</dbReference>
<dbReference type="PANTHER" id="PTHR32552">
    <property type="entry name" value="FERRICHROME IRON RECEPTOR-RELATED"/>
    <property type="match status" value="1"/>
</dbReference>
<evidence type="ECO:0000256" key="15">
    <source>
        <dbReference type="PROSITE-ProRule" id="PRU10144"/>
    </source>
</evidence>
<evidence type="ECO:0000256" key="11">
    <source>
        <dbReference type="ARBA" id="ARBA00023136"/>
    </source>
</evidence>
<dbReference type="AlphaFoldDB" id="A0A1I7JE01"/>
<dbReference type="EMBL" id="FPBO01000011">
    <property type="protein sequence ID" value="SFU83397.1"/>
    <property type="molecule type" value="Genomic_DNA"/>
</dbReference>
<evidence type="ECO:0000259" key="19">
    <source>
        <dbReference type="Pfam" id="PF07715"/>
    </source>
</evidence>
<feature type="domain" description="TonB-dependent receptor plug" evidence="19">
    <location>
        <begin position="61"/>
        <end position="156"/>
    </location>
</feature>
<dbReference type="Pfam" id="PF00593">
    <property type="entry name" value="TonB_dep_Rec_b-barrel"/>
    <property type="match status" value="1"/>
</dbReference>
<evidence type="ECO:0000256" key="4">
    <source>
        <dbReference type="ARBA" id="ARBA00022452"/>
    </source>
</evidence>
<evidence type="ECO:0000256" key="10">
    <source>
        <dbReference type="ARBA" id="ARBA00023077"/>
    </source>
</evidence>
<dbReference type="InterPro" id="IPR039426">
    <property type="entry name" value="TonB-dep_rcpt-like"/>
</dbReference>
<evidence type="ECO:0000256" key="3">
    <source>
        <dbReference type="ARBA" id="ARBA00022448"/>
    </source>
</evidence>
<keyword evidence="13 14" id="KW-0998">Cell outer membrane</keyword>
<gene>
    <name evidence="20" type="ORF">SAMN05216552_101139</name>
</gene>
<keyword evidence="12 20" id="KW-0675">Receptor</keyword>
<dbReference type="Proteomes" id="UP000199391">
    <property type="component" value="Unassembled WGS sequence"/>
</dbReference>
<dbReference type="PROSITE" id="PS52016">
    <property type="entry name" value="TONB_DEPENDENT_REC_3"/>
    <property type="match status" value="1"/>
</dbReference>
<dbReference type="InterPro" id="IPR000531">
    <property type="entry name" value="Beta-barrel_TonB"/>
</dbReference>
<keyword evidence="8" id="KW-0408">Iron</keyword>
<dbReference type="PANTHER" id="PTHR32552:SF68">
    <property type="entry name" value="FERRICHROME OUTER MEMBRANE TRANSPORTER_PHAGE RECEPTOR"/>
    <property type="match status" value="1"/>
</dbReference>
<dbReference type="GO" id="GO:0015891">
    <property type="term" value="P:siderophore transport"/>
    <property type="evidence" value="ECO:0007669"/>
    <property type="project" value="InterPro"/>
</dbReference>
<protein>
    <submittedName>
        <fullName evidence="20">Catecholate siderophore receptor</fullName>
    </submittedName>
</protein>
<evidence type="ECO:0000256" key="14">
    <source>
        <dbReference type="PROSITE-ProRule" id="PRU01360"/>
    </source>
</evidence>
<keyword evidence="21" id="KW-1185">Reference proteome</keyword>
<accession>A0A1I7JE01</accession>
<dbReference type="InterPro" id="IPR010917">
    <property type="entry name" value="TonB_rcpt_CS"/>
</dbReference>
<dbReference type="FunFam" id="2.170.130.10:FF:000001">
    <property type="entry name" value="Catecholate siderophore TonB-dependent receptor"/>
    <property type="match status" value="1"/>
</dbReference>
<keyword evidence="9" id="KW-0406">Ion transport</keyword>
<dbReference type="SUPFAM" id="SSF56935">
    <property type="entry name" value="Porins"/>
    <property type="match status" value="1"/>
</dbReference>